<reference evidence="3 4" key="1">
    <citation type="journal article" date="2016" name="Nat. Commun.">
        <title>Thousands of microbial genomes shed light on interconnected biogeochemical processes in an aquifer system.</title>
        <authorList>
            <person name="Anantharaman K."/>
            <person name="Brown C.T."/>
            <person name="Hug L.A."/>
            <person name="Sharon I."/>
            <person name="Castelle C.J."/>
            <person name="Probst A.J."/>
            <person name="Thomas B.C."/>
            <person name="Singh A."/>
            <person name="Wilkins M.J."/>
            <person name="Karaoz U."/>
            <person name="Brodie E.L."/>
            <person name="Williams K.H."/>
            <person name="Hubbard S.S."/>
            <person name="Banfield J.F."/>
        </authorList>
    </citation>
    <scope>NUCLEOTIDE SEQUENCE [LARGE SCALE GENOMIC DNA]</scope>
</reference>
<comment type="caution">
    <text evidence="3">The sequence shown here is derived from an EMBL/GenBank/DDBJ whole genome shotgun (WGS) entry which is preliminary data.</text>
</comment>
<feature type="compositionally biased region" description="Gly residues" evidence="1">
    <location>
        <begin position="1372"/>
        <end position="1386"/>
    </location>
</feature>
<organism evidence="3 4">
    <name type="scientific">Candidatus Liptonbacteria bacterium RIFCSPLOWO2_01_FULL_56_20</name>
    <dbReference type="NCBI Taxonomy" id="1798652"/>
    <lineage>
        <taxon>Bacteria</taxon>
        <taxon>Candidatus Liptoniibacteriota</taxon>
    </lineage>
</organism>
<dbReference type="SMART" id="SM00060">
    <property type="entry name" value="FN3"/>
    <property type="match status" value="1"/>
</dbReference>
<evidence type="ECO:0000259" key="2">
    <source>
        <dbReference type="PROSITE" id="PS50853"/>
    </source>
</evidence>
<dbReference type="Proteomes" id="UP000178495">
    <property type="component" value="Unassembled WGS sequence"/>
</dbReference>
<accession>A0A1G2CLW4</accession>
<dbReference type="InterPro" id="IPR013783">
    <property type="entry name" value="Ig-like_fold"/>
</dbReference>
<protein>
    <recommendedName>
        <fullName evidence="2">Fibronectin type-III domain-containing protein</fullName>
    </recommendedName>
</protein>
<dbReference type="InterPro" id="IPR036116">
    <property type="entry name" value="FN3_sf"/>
</dbReference>
<dbReference type="PROSITE" id="PS50853">
    <property type="entry name" value="FN3"/>
    <property type="match status" value="1"/>
</dbReference>
<name>A0A1G2CLW4_9BACT</name>
<dbReference type="STRING" id="1798652.A3A43_00970"/>
<dbReference type="Gene3D" id="2.60.40.10">
    <property type="entry name" value="Immunoglobulins"/>
    <property type="match status" value="1"/>
</dbReference>
<feature type="compositionally biased region" description="Polar residues" evidence="1">
    <location>
        <begin position="1338"/>
        <end position="1349"/>
    </location>
</feature>
<evidence type="ECO:0000256" key="1">
    <source>
        <dbReference type="SAM" id="MobiDB-lite"/>
    </source>
</evidence>
<sequence length="1409" mass="144557">MTGGQVRLRFNMIAPQGGTDQTDTRKKLQFTTSTTPDASSSTWTDVGNIGSSTAWRYFYCDTGSSVCNDGTVVASTTLSSSTVAGWWNTSKDAAASSSMDHASTTIVELEFPIETSDAEASTGYYFRMYDTDQESPVLRFQATGTTPCASNSACKYPAIVTGAAIPITTLADGTNPGNVTIAPEATATSSDAFTFRTNSGTDVVTAVTVGLTSNSTSGISKVEITNETSSIVYGSSTDPTADSFSITLNQNTLTATTATTTYKIRLTPKSHTSMPPVPGSEYAVTSTILSFTPTSNASSGTDGTSATITIDNLSPDNVSATSTAPGDSQIELSWTNPGSDFSNVVIIRATSTPTGTPDEGSSPSVDGPLGNGIVRYISNGASTTDTGLTNGTTYYYKIFAKDTNGNYSQNGVQASATPTAVPPQISAAANETFSVGDGVTAISAITVSSTAASQITAADDIRIKLATSTGAPDMKWDTNDTLAVITGSASSSASTTVSYADASTTLIVNVLSDFSSGQNITISGLGYRDFNSVNTATTTRDVIWQGASQSPPYVRDAKTVTIKGRLEANQHSSGQETNQFTATSTASDKELFAFQILPTGEAASTTLVIQLSSVSGIATADVTSTRIFVDANANGTIDAGETSTAFGLGSVDISGETGTITFNTSSTVASATSTRYILKATTTSLLADDTMTVGLGASDVTADGQTIGLRLTPTSTSAISNAVHTVPAVSRTQRSWRWLNDNGATVNANTAIADADAAISDVKIGERLTLRVQLDNDGGGESAGIQYRLQYQVNGTSSSWSDVAGGSAIEPSLGLAGADGAAITSAVAAASSRIFTAGTWHENTGVSGGGTALPNSGYTELGFMIDTANAASSTTYYFRAANNTGPTDLDAYSSYPSLSTIASSSHLVQYSKTSGSLPAATSSLIYFFDNLDYASVASDDAAYATTTASANIPLFLFRVKNATSSHPLKLTWKGQYSAASTTFMDVYRFGAANAWQTLISTSTPSVNTDFTLAANLTTSTSEYYEADGANYWVYFRLRQGTTTGSLLTNYVNADFVPTMDSAADQTFQVNDAPTSASQITIKASRTPVATAANDIRIQIPSALNMKWATSTTVATLGGSASSSASTTVSYPDEKTLLVNVTSNFAAEDDLVISGLNFANFTAASASTTLQAFYYGTSTNAPYDAVDSKIRQIRGKYDVASHAVGQESNKFDIEGTSLNAAELLAFQIFPTGENATTSQLVIDLFEVAGFVSSSIANAELVVDTGADGSSSGDTQTVGGAGTVSEISSGSGTITFDTAFNTTTTLNLILRADVSSINHEDVMKLRVQPSGITATGQTSKISLVPSGSSPQAIHAKPSIKGGGGPSEGPPPGVGNQGGGGPGGGGGGTDETPPATPPVGGGSPGGGDGAAP</sequence>
<feature type="compositionally biased region" description="Gly residues" evidence="1">
    <location>
        <begin position="1396"/>
        <end position="1409"/>
    </location>
</feature>
<dbReference type="SUPFAM" id="SSF49265">
    <property type="entry name" value="Fibronectin type III"/>
    <property type="match status" value="1"/>
</dbReference>
<dbReference type="EMBL" id="MHLC01000005">
    <property type="protein sequence ID" value="OGZ01730.1"/>
    <property type="molecule type" value="Genomic_DNA"/>
</dbReference>
<proteinExistence type="predicted"/>
<feature type="domain" description="Fibronectin type-III" evidence="2">
    <location>
        <begin position="314"/>
        <end position="422"/>
    </location>
</feature>
<gene>
    <name evidence="3" type="ORF">A3A43_00970</name>
</gene>
<feature type="region of interest" description="Disordered" evidence="1">
    <location>
        <begin position="1338"/>
        <end position="1409"/>
    </location>
</feature>
<evidence type="ECO:0000313" key="3">
    <source>
        <dbReference type="EMBL" id="OGZ01730.1"/>
    </source>
</evidence>
<dbReference type="InterPro" id="IPR003961">
    <property type="entry name" value="FN3_dom"/>
</dbReference>
<evidence type="ECO:0000313" key="4">
    <source>
        <dbReference type="Proteomes" id="UP000178495"/>
    </source>
</evidence>